<evidence type="ECO:0000256" key="4">
    <source>
        <dbReference type="PIRNR" id="PIRNR004692"/>
    </source>
</evidence>
<gene>
    <name evidence="8" type="ORF">GCM10007853_17970</name>
</gene>
<feature type="domain" description="SIS" evidence="7">
    <location>
        <begin position="80"/>
        <end position="223"/>
    </location>
</feature>
<reference evidence="8" key="2">
    <citation type="submission" date="2023-01" db="EMBL/GenBank/DDBJ databases">
        <title>Draft genome sequence of Algimonas ampicilliniresistens strain NBRC 108219.</title>
        <authorList>
            <person name="Sun Q."/>
            <person name="Mori K."/>
        </authorList>
    </citation>
    <scope>NUCLEOTIDE SEQUENCE</scope>
    <source>
        <strain evidence="8">NBRC 108219</strain>
    </source>
</reference>
<dbReference type="Proteomes" id="UP001161391">
    <property type="component" value="Unassembled WGS sequence"/>
</dbReference>
<evidence type="ECO:0000259" key="6">
    <source>
        <dbReference type="PROSITE" id="PS51371"/>
    </source>
</evidence>
<dbReference type="InterPro" id="IPR046342">
    <property type="entry name" value="CBS_dom_sf"/>
</dbReference>
<keyword evidence="9" id="KW-1185">Reference proteome</keyword>
<reference evidence="8" key="1">
    <citation type="journal article" date="2014" name="Int. J. Syst. Evol. Microbiol.">
        <title>Complete genome of a new Firmicutes species belonging to the dominant human colonic microbiota ('Ruminococcus bicirculans') reveals two chromosomes and a selective capacity to utilize plant glucans.</title>
        <authorList>
            <consortium name="NISC Comparative Sequencing Program"/>
            <person name="Wegmann U."/>
            <person name="Louis P."/>
            <person name="Goesmann A."/>
            <person name="Henrissat B."/>
            <person name="Duncan S.H."/>
            <person name="Flint H.J."/>
        </authorList>
    </citation>
    <scope>NUCLEOTIDE SEQUENCE</scope>
    <source>
        <strain evidence="8">NBRC 108219</strain>
    </source>
</reference>
<dbReference type="PANTHER" id="PTHR42745:SF1">
    <property type="entry name" value="ARABINOSE 5-PHOSPHATE ISOMERASE KDSD"/>
    <property type="match status" value="1"/>
</dbReference>
<evidence type="ECO:0000256" key="5">
    <source>
        <dbReference type="PROSITE-ProRule" id="PRU00703"/>
    </source>
</evidence>
<proteinExistence type="inferred from homology"/>
<dbReference type="Gene3D" id="3.10.580.10">
    <property type="entry name" value="CBS-domain"/>
    <property type="match status" value="1"/>
</dbReference>
<dbReference type="CDD" id="cd05014">
    <property type="entry name" value="SIS_Kpsf"/>
    <property type="match status" value="1"/>
</dbReference>
<organism evidence="8 9">
    <name type="scientific">Algimonas ampicilliniresistens</name>
    <dbReference type="NCBI Taxonomy" id="1298735"/>
    <lineage>
        <taxon>Bacteria</taxon>
        <taxon>Pseudomonadati</taxon>
        <taxon>Pseudomonadota</taxon>
        <taxon>Alphaproteobacteria</taxon>
        <taxon>Maricaulales</taxon>
        <taxon>Robiginitomaculaceae</taxon>
        <taxon>Algimonas</taxon>
    </lineage>
</organism>
<keyword evidence="8" id="KW-0413">Isomerase</keyword>
<dbReference type="InterPro" id="IPR000644">
    <property type="entry name" value="CBS_dom"/>
</dbReference>
<dbReference type="SMART" id="SM00116">
    <property type="entry name" value="CBS"/>
    <property type="match status" value="2"/>
</dbReference>
<dbReference type="Pfam" id="PF01380">
    <property type="entry name" value="SIS"/>
    <property type="match status" value="1"/>
</dbReference>
<dbReference type="PROSITE" id="PS51371">
    <property type="entry name" value="CBS"/>
    <property type="match status" value="2"/>
</dbReference>
<keyword evidence="3 5" id="KW-0129">CBS domain</keyword>
<dbReference type="EMBL" id="BSNK01000002">
    <property type="protein sequence ID" value="GLQ23923.1"/>
    <property type="molecule type" value="Genomic_DNA"/>
</dbReference>
<dbReference type="Gene3D" id="3.40.50.10490">
    <property type="entry name" value="Glucose-6-phosphate isomerase like protein, domain 1"/>
    <property type="match status" value="1"/>
</dbReference>
<comment type="similarity">
    <text evidence="1 4">Belongs to the SIS family. GutQ/KpsF subfamily.</text>
</comment>
<dbReference type="GO" id="GO:0016853">
    <property type="term" value="F:isomerase activity"/>
    <property type="evidence" value="ECO:0007669"/>
    <property type="project" value="UniProtKB-KW"/>
</dbReference>
<keyword evidence="2" id="KW-0677">Repeat</keyword>
<evidence type="ECO:0000256" key="1">
    <source>
        <dbReference type="ARBA" id="ARBA00008165"/>
    </source>
</evidence>
<protein>
    <submittedName>
        <fullName evidence="8">Arabinose-5-phosphate isomerase</fullName>
    </submittedName>
</protein>
<dbReference type="PANTHER" id="PTHR42745">
    <property type="match status" value="1"/>
</dbReference>
<comment type="caution">
    <text evidence="8">The sequence shown here is derived from an EMBL/GenBank/DDBJ whole genome shotgun (WGS) entry which is preliminary data.</text>
</comment>
<dbReference type="CDD" id="cd04604">
    <property type="entry name" value="CBS_pair_SIS_assoc"/>
    <property type="match status" value="1"/>
</dbReference>
<dbReference type="InterPro" id="IPR046348">
    <property type="entry name" value="SIS_dom_sf"/>
</dbReference>
<dbReference type="SUPFAM" id="SSF53697">
    <property type="entry name" value="SIS domain"/>
    <property type="match status" value="1"/>
</dbReference>
<evidence type="ECO:0000256" key="3">
    <source>
        <dbReference type="ARBA" id="ARBA00023122"/>
    </source>
</evidence>
<accession>A0ABQ5V8Y9</accession>
<evidence type="ECO:0000259" key="7">
    <source>
        <dbReference type="PROSITE" id="PS51464"/>
    </source>
</evidence>
<dbReference type="InterPro" id="IPR050986">
    <property type="entry name" value="GutQ/KpsF_isomerases"/>
</dbReference>
<evidence type="ECO:0000313" key="9">
    <source>
        <dbReference type="Proteomes" id="UP001161391"/>
    </source>
</evidence>
<feature type="domain" description="CBS" evidence="6">
    <location>
        <begin position="248"/>
        <end position="305"/>
    </location>
</feature>
<feature type="domain" description="CBS" evidence="6">
    <location>
        <begin position="311"/>
        <end position="362"/>
    </location>
</feature>
<dbReference type="InterPro" id="IPR035474">
    <property type="entry name" value="SIS_Kpsf"/>
</dbReference>
<dbReference type="InterPro" id="IPR001347">
    <property type="entry name" value="SIS_dom"/>
</dbReference>
<dbReference type="PROSITE" id="PS51464">
    <property type="entry name" value="SIS"/>
    <property type="match status" value="1"/>
</dbReference>
<dbReference type="InterPro" id="IPR004800">
    <property type="entry name" value="KdsD/KpsF-type"/>
</dbReference>
<name>A0ABQ5V8Y9_9PROT</name>
<sequence>MKGGHGVPVMALPALGGGLGRSPYDSKTRNMTDSSASVNSAISDPLQIAKRTIEVERDGLDVLAKALVEGTALGQTLKDTITAIRSAPGRVIVSGMGKSGHVGRKIAATLASTGTPASFVHPAEASHGDLGMIGTDDLVLALSNSGETRELADLVNYCARFSIPLVGITSVAESSLGQAADHLLLLPKADEACTVTRAPTTSTVMMMALGDALAVALLRDRGFGPDDFKTYHPGGKLGAAFSRVSDVMRTGAMPLATLDTTVAEVVAFITQGGAGTAGIINGGQLVGVITDGDLRRHIGRDLLAMKAADVMTRHPITVTPDTLASDALGLLNRKRIQVLFVVKDGAPVGLLHVHDFLKEGVA</sequence>
<evidence type="ECO:0000256" key="2">
    <source>
        <dbReference type="ARBA" id="ARBA00022737"/>
    </source>
</evidence>
<evidence type="ECO:0000313" key="8">
    <source>
        <dbReference type="EMBL" id="GLQ23923.1"/>
    </source>
</evidence>
<dbReference type="PIRSF" id="PIRSF004692">
    <property type="entry name" value="KdsD_KpsF"/>
    <property type="match status" value="1"/>
</dbReference>
<dbReference type="NCBIfam" id="TIGR00393">
    <property type="entry name" value="kpsF"/>
    <property type="match status" value="1"/>
</dbReference>
<dbReference type="Pfam" id="PF00571">
    <property type="entry name" value="CBS"/>
    <property type="match status" value="2"/>
</dbReference>